<evidence type="ECO:0000256" key="2">
    <source>
        <dbReference type="SAM" id="SignalP"/>
    </source>
</evidence>
<dbReference type="PIRSF" id="PIRSF017082">
    <property type="entry name" value="YflP"/>
    <property type="match status" value="1"/>
</dbReference>
<feature type="chain" id="PRO_5032629226" evidence="2">
    <location>
        <begin position="31"/>
        <end position="330"/>
    </location>
</feature>
<evidence type="ECO:0000313" key="4">
    <source>
        <dbReference type="Proteomes" id="UP000559809"/>
    </source>
</evidence>
<dbReference type="Pfam" id="PF03401">
    <property type="entry name" value="TctC"/>
    <property type="match status" value="1"/>
</dbReference>
<protein>
    <submittedName>
        <fullName evidence="3">Tripartite tricarboxylate transporter substrate binding protein</fullName>
    </submittedName>
</protein>
<gene>
    <name evidence="3" type="ORF">H0A72_19215</name>
</gene>
<reference evidence="3 4" key="1">
    <citation type="submission" date="2020-07" db="EMBL/GenBank/DDBJ databases">
        <title>Taxonomic revisions and descriptions of new bacterial species based on genomic comparisons in the high-G+C-content subgroup of the family Alcaligenaceae.</title>
        <authorList>
            <person name="Szabo A."/>
            <person name="Felfoldi T."/>
        </authorList>
    </citation>
    <scope>NUCLEOTIDE SEQUENCE [LARGE SCALE GENOMIC DNA]</scope>
    <source>
        <strain evidence="3 4">LMG 24012</strain>
    </source>
</reference>
<dbReference type="Gene3D" id="3.40.190.150">
    <property type="entry name" value="Bordetella uptake gene, domain 1"/>
    <property type="match status" value="1"/>
</dbReference>
<evidence type="ECO:0000256" key="1">
    <source>
        <dbReference type="ARBA" id="ARBA00006987"/>
    </source>
</evidence>
<comment type="caution">
    <text evidence="3">The sequence shown here is derived from an EMBL/GenBank/DDBJ whole genome shotgun (WGS) entry which is preliminary data.</text>
</comment>
<dbReference type="PANTHER" id="PTHR42928:SF5">
    <property type="entry name" value="BLR1237 PROTEIN"/>
    <property type="match status" value="1"/>
</dbReference>
<sequence length="330" mass="34851">MQHRFRPLRRATLLLAATALATGLSTPAAAANWPSGPVTIVVPFSPGGTTDVVARLLGAKLSELWKQTVVVENKLGAGGNIGTAIVAKANPDGHTILMASGSILTVNPHLYKTLPFDVNKDFELITNVAEGPMVVVAANKLQVKTLQDLINLAKKNPNTLNMGSAGLGSQVHMAGENFAHAAKIDVTHVPYRGEAAAYTDLMAGQIDFIVGNIGAVTPLAQSGRVNALAVTSKTRAKMLPNLPTVSEAGVPGFENSGWFGFIAPKGTPKNVVDKIQKDTVKVLAMPDIKERLEAQGMSPVGNTPAEFKKAMDAESANWAKIIKERNIKIN</sequence>
<feature type="signal peptide" evidence="2">
    <location>
        <begin position="1"/>
        <end position="30"/>
    </location>
</feature>
<name>A0A853G5J2_9BURK</name>
<keyword evidence="2" id="KW-0732">Signal</keyword>
<accession>A0A853G5J2</accession>
<dbReference type="InterPro" id="IPR005064">
    <property type="entry name" value="BUG"/>
</dbReference>
<dbReference type="InterPro" id="IPR042100">
    <property type="entry name" value="Bug_dom1"/>
</dbReference>
<comment type="similarity">
    <text evidence="1">Belongs to the UPF0065 (bug) family.</text>
</comment>
<keyword evidence="4" id="KW-1185">Reference proteome</keyword>
<dbReference type="CDD" id="cd13578">
    <property type="entry name" value="PBP2_Bug27"/>
    <property type="match status" value="1"/>
</dbReference>
<dbReference type="EMBL" id="JACCEM010000012">
    <property type="protein sequence ID" value="NYT51447.1"/>
    <property type="molecule type" value="Genomic_DNA"/>
</dbReference>
<dbReference type="RefSeq" id="WP_180158130.1">
    <property type="nucleotide sequence ID" value="NZ_JACCEM010000012.1"/>
</dbReference>
<organism evidence="3 4">
    <name type="scientific">Parapusillimonas granuli</name>
    <dbReference type="NCBI Taxonomy" id="380911"/>
    <lineage>
        <taxon>Bacteria</taxon>
        <taxon>Pseudomonadati</taxon>
        <taxon>Pseudomonadota</taxon>
        <taxon>Betaproteobacteria</taxon>
        <taxon>Burkholderiales</taxon>
        <taxon>Alcaligenaceae</taxon>
        <taxon>Parapusillimonas</taxon>
    </lineage>
</organism>
<dbReference type="PANTHER" id="PTHR42928">
    <property type="entry name" value="TRICARBOXYLATE-BINDING PROTEIN"/>
    <property type="match status" value="1"/>
</dbReference>
<dbReference type="Gene3D" id="3.40.190.10">
    <property type="entry name" value="Periplasmic binding protein-like II"/>
    <property type="match status" value="1"/>
</dbReference>
<evidence type="ECO:0000313" key="3">
    <source>
        <dbReference type="EMBL" id="NYT51447.1"/>
    </source>
</evidence>
<proteinExistence type="inferred from homology"/>
<dbReference type="SUPFAM" id="SSF53850">
    <property type="entry name" value="Periplasmic binding protein-like II"/>
    <property type="match status" value="1"/>
</dbReference>
<dbReference type="AlphaFoldDB" id="A0A853G5J2"/>
<dbReference type="Proteomes" id="UP000559809">
    <property type="component" value="Unassembled WGS sequence"/>
</dbReference>